<evidence type="ECO:0000313" key="2">
    <source>
        <dbReference type="Proteomes" id="UP000000787"/>
    </source>
</evidence>
<keyword evidence="2" id="KW-1185">Reference proteome</keyword>
<name>A9B8I0_HERA2</name>
<protein>
    <recommendedName>
        <fullName evidence="3">Helix-turn-helix domain-containing protein</fullName>
    </recommendedName>
</protein>
<evidence type="ECO:0000313" key="1">
    <source>
        <dbReference type="EMBL" id="ABX07644.1"/>
    </source>
</evidence>
<dbReference type="HOGENOM" id="CLU_2369014_0_0_0"/>
<dbReference type="EMBL" id="CP000876">
    <property type="protein sequence ID" value="ABX07644.1"/>
    <property type="molecule type" value="Genomic_DNA"/>
</dbReference>
<reference evidence="1 2" key="1">
    <citation type="journal article" date="2011" name="Stand. Genomic Sci.">
        <title>Complete genome sequence of the filamentous gliding predatory bacterium Herpetosiphon aurantiacus type strain (114-95(T)).</title>
        <authorList>
            <person name="Kiss H."/>
            <person name="Nett M."/>
            <person name="Domin N."/>
            <person name="Martin K."/>
            <person name="Maresca J.A."/>
            <person name="Copeland A."/>
            <person name="Lapidus A."/>
            <person name="Lucas S."/>
            <person name="Berry K.W."/>
            <person name="Glavina Del Rio T."/>
            <person name="Dalin E."/>
            <person name="Tice H."/>
            <person name="Pitluck S."/>
            <person name="Richardson P."/>
            <person name="Bruce D."/>
            <person name="Goodwin L."/>
            <person name="Han C."/>
            <person name="Detter J.C."/>
            <person name="Schmutz J."/>
            <person name="Brettin T."/>
            <person name="Land M."/>
            <person name="Hauser L."/>
            <person name="Kyrpides N.C."/>
            <person name="Ivanova N."/>
            <person name="Goker M."/>
            <person name="Woyke T."/>
            <person name="Klenk H.P."/>
            <person name="Bryant D.A."/>
        </authorList>
    </citation>
    <scope>NUCLEOTIDE SEQUENCE [LARGE SCALE GENOMIC DNA]</scope>
    <source>
        <strain evidence="2">ATCC 23779 / DSM 785 / 114-95</strain>
        <plasmid evidence="1">pHAU01</plasmid>
    </source>
</reference>
<dbReference type="Proteomes" id="UP000000787">
    <property type="component" value="Plasmid pHAU01"/>
</dbReference>
<proteinExistence type="predicted"/>
<geneLocation type="plasmid" evidence="1 2">
    <name>pHAU01</name>
</geneLocation>
<sequence>MTDDAHSSPQDYVTLTEAAAHYGFNYNALYKYVFVGRLAATWLEPDQIPVSIWQRMDVYAQANVTKKGGVWVTTHAQMQTYLESRKKGRRTDLEV</sequence>
<dbReference type="KEGG" id="hau:Haur_5014"/>
<dbReference type="BioCyc" id="HAUR316274:GHYA-5077-MONOMER"/>
<organism evidence="1 2">
    <name type="scientific">Herpetosiphon aurantiacus (strain ATCC 23779 / DSM 785 / 114-95)</name>
    <dbReference type="NCBI Taxonomy" id="316274"/>
    <lineage>
        <taxon>Bacteria</taxon>
        <taxon>Bacillati</taxon>
        <taxon>Chloroflexota</taxon>
        <taxon>Chloroflexia</taxon>
        <taxon>Herpetosiphonales</taxon>
        <taxon>Herpetosiphonaceae</taxon>
        <taxon>Herpetosiphon</taxon>
    </lineage>
</organism>
<evidence type="ECO:0008006" key="3">
    <source>
        <dbReference type="Google" id="ProtNLM"/>
    </source>
</evidence>
<dbReference type="AlphaFoldDB" id="A9B8I0"/>
<gene>
    <name evidence="1" type="ordered locus">Haur_5014</name>
</gene>
<accession>A9B8I0</accession>
<dbReference type="InParanoid" id="A9B8I0"/>
<keyword evidence="1" id="KW-0614">Plasmid</keyword>